<dbReference type="Proteomes" id="UP000000305">
    <property type="component" value="Unassembled WGS sequence"/>
</dbReference>
<accession>E9GNC0</accession>
<reference evidence="2 3" key="1">
    <citation type="journal article" date="2011" name="Science">
        <title>The ecoresponsive genome of Daphnia pulex.</title>
        <authorList>
            <person name="Colbourne J.K."/>
            <person name="Pfrender M.E."/>
            <person name="Gilbert D."/>
            <person name="Thomas W.K."/>
            <person name="Tucker A."/>
            <person name="Oakley T.H."/>
            <person name="Tokishita S."/>
            <person name="Aerts A."/>
            <person name="Arnold G.J."/>
            <person name="Basu M.K."/>
            <person name="Bauer D.J."/>
            <person name="Caceres C.E."/>
            <person name="Carmel L."/>
            <person name="Casola C."/>
            <person name="Choi J.H."/>
            <person name="Detter J.C."/>
            <person name="Dong Q."/>
            <person name="Dusheyko S."/>
            <person name="Eads B.D."/>
            <person name="Frohlich T."/>
            <person name="Geiler-Samerotte K.A."/>
            <person name="Gerlach D."/>
            <person name="Hatcher P."/>
            <person name="Jogdeo S."/>
            <person name="Krijgsveld J."/>
            <person name="Kriventseva E.V."/>
            <person name="Kultz D."/>
            <person name="Laforsch C."/>
            <person name="Lindquist E."/>
            <person name="Lopez J."/>
            <person name="Manak J.R."/>
            <person name="Muller J."/>
            <person name="Pangilinan J."/>
            <person name="Patwardhan R.P."/>
            <person name="Pitluck S."/>
            <person name="Pritham E.J."/>
            <person name="Rechtsteiner A."/>
            <person name="Rho M."/>
            <person name="Rogozin I.B."/>
            <person name="Sakarya O."/>
            <person name="Salamov A."/>
            <person name="Schaack S."/>
            <person name="Shapiro H."/>
            <person name="Shiga Y."/>
            <person name="Skalitzky C."/>
            <person name="Smith Z."/>
            <person name="Souvorov A."/>
            <person name="Sung W."/>
            <person name="Tang Z."/>
            <person name="Tsuchiya D."/>
            <person name="Tu H."/>
            <person name="Vos H."/>
            <person name="Wang M."/>
            <person name="Wolf Y.I."/>
            <person name="Yamagata H."/>
            <person name="Yamada T."/>
            <person name="Ye Y."/>
            <person name="Shaw J.R."/>
            <person name="Andrews J."/>
            <person name="Crease T.J."/>
            <person name="Tang H."/>
            <person name="Lucas S.M."/>
            <person name="Robertson H.M."/>
            <person name="Bork P."/>
            <person name="Koonin E.V."/>
            <person name="Zdobnov E.M."/>
            <person name="Grigoriev I.V."/>
            <person name="Lynch M."/>
            <person name="Boore J.L."/>
        </authorList>
    </citation>
    <scope>NUCLEOTIDE SEQUENCE [LARGE SCALE GENOMIC DNA]</scope>
</reference>
<keyword evidence="3" id="KW-1185">Reference proteome</keyword>
<name>E9GNC0_DAPPU</name>
<proteinExistence type="predicted"/>
<feature type="region of interest" description="Disordered" evidence="1">
    <location>
        <begin position="17"/>
        <end position="55"/>
    </location>
</feature>
<feature type="compositionally biased region" description="Basic and acidic residues" evidence="1">
    <location>
        <begin position="27"/>
        <end position="36"/>
    </location>
</feature>
<dbReference type="InParanoid" id="E9GNC0"/>
<evidence type="ECO:0000313" key="3">
    <source>
        <dbReference type="Proteomes" id="UP000000305"/>
    </source>
</evidence>
<dbReference type="HOGENOM" id="CLU_2252723_0_0_1"/>
<sequence length="104" mass="11749">MSLFCTLHPAAAYGDIRPNSCTPRAWSRRDRSKEGKSMASPPKHQQHPSDSPHCNKLVNRLNLATLSLRPRWRVMVEGLQILIFIANHLFSVITRSANLSIMSI</sequence>
<evidence type="ECO:0000256" key="1">
    <source>
        <dbReference type="SAM" id="MobiDB-lite"/>
    </source>
</evidence>
<dbReference type="AlphaFoldDB" id="E9GNC0"/>
<protein>
    <submittedName>
        <fullName evidence="2">Uncharacterized protein</fullName>
    </submittedName>
</protein>
<gene>
    <name evidence="2" type="ORF">DAPPUDRAFT_245424</name>
</gene>
<organism evidence="2 3">
    <name type="scientific">Daphnia pulex</name>
    <name type="common">Water flea</name>
    <dbReference type="NCBI Taxonomy" id="6669"/>
    <lineage>
        <taxon>Eukaryota</taxon>
        <taxon>Metazoa</taxon>
        <taxon>Ecdysozoa</taxon>
        <taxon>Arthropoda</taxon>
        <taxon>Crustacea</taxon>
        <taxon>Branchiopoda</taxon>
        <taxon>Diplostraca</taxon>
        <taxon>Cladocera</taxon>
        <taxon>Anomopoda</taxon>
        <taxon>Daphniidae</taxon>
        <taxon>Daphnia</taxon>
    </lineage>
</organism>
<evidence type="ECO:0000313" key="2">
    <source>
        <dbReference type="EMBL" id="EFX79003.1"/>
    </source>
</evidence>
<dbReference type="EMBL" id="GL732554">
    <property type="protein sequence ID" value="EFX79003.1"/>
    <property type="molecule type" value="Genomic_DNA"/>
</dbReference>
<dbReference type="KEGG" id="dpx:DAPPUDRAFT_245424"/>